<dbReference type="Pfam" id="PF14934">
    <property type="entry name" value="TMEM254"/>
    <property type="match status" value="1"/>
</dbReference>
<dbReference type="Pfam" id="PF10615">
    <property type="entry name" value="DUF2470"/>
    <property type="match status" value="1"/>
</dbReference>
<keyword evidence="4" id="KW-1185">Reference proteome</keyword>
<evidence type="ECO:0000313" key="4">
    <source>
        <dbReference type="Proteomes" id="UP000053647"/>
    </source>
</evidence>
<dbReference type="AlphaFoldDB" id="A0A0C9U294"/>
<feature type="domain" description="DUF2470" evidence="2">
    <location>
        <begin position="9"/>
        <end position="85"/>
    </location>
</feature>
<dbReference type="HOGENOM" id="CLU_104759_0_0_1"/>
<dbReference type="Gene3D" id="3.20.180.10">
    <property type="entry name" value="PNP-oxidase-like"/>
    <property type="match status" value="1"/>
</dbReference>
<dbReference type="InterPro" id="IPR019595">
    <property type="entry name" value="DUF2470"/>
</dbReference>
<evidence type="ECO:0000313" key="3">
    <source>
        <dbReference type="EMBL" id="KIJ13511.1"/>
    </source>
</evidence>
<dbReference type="Proteomes" id="UP000053647">
    <property type="component" value="Unassembled WGS sequence"/>
</dbReference>
<dbReference type="EMBL" id="KN819351">
    <property type="protein sequence ID" value="KIJ13511.1"/>
    <property type="molecule type" value="Genomic_DNA"/>
</dbReference>
<feature type="transmembrane region" description="Helical" evidence="1">
    <location>
        <begin position="119"/>
        <end position="140"/>
    </location>
</feature>
<gene>
    <name evidence="3" type="ORF">PAXINDRAFT_170399</name>
</gene>
<feature type="transmembrane region" description="Helical" evidence="1">
    <location>
        <begin position="185"/>
        <end position="203"/>
    </location>
</feature>
<accession>A0A0C9U294</accession>
<dbReference type="InterPro" id="IPR037119">
    <property type="entry name" value="Haem_oxidase_HugZ-like_sf"/>
</dbReference>
<feature type="transmembrane region" description="Helical" evidence="1">
    <location>
        <begin position="152"/>
        <end position="173"/>
    </location>
</feature>
<dbReference type="PANTHER" id="PTHR37783">
    <property type="entry name" value="MEMBRANE PROTEIN, PUTATIVE (AFU_ORTHOLOGUE AFUA_1G04315)-RELATED"/>
    <property type="match status" value="1"/>
</dbReference>
<protein>
    <recommendedName>
        <fullName evidence="2">DUF2470 domain-containing protein</fullName>
    </recommendedName>
</protein>
<evidence type="ECO:0000256" key="1">
    <source>
        <dbReference type="SAM" id="Phobius"/>
    </source>
</evidence>
<organism evidence="3 4">
    <name type="scientific">Paxillus involutus ATCC 200175</name>
    <dbReference type="NCBI Taxonomy" id="664439"/>
    <lineage>
        <taxon>Eukaryota</taxon>
        <taxon>Fungi</taxon>
        <taxon>Dikarya</taxon>
        <taxon>Basidiomycota</taxon>
        <taxon>Agaricomycotina</taxon>
        <taxon>Agaricomycetes</taxon>
        <taxon>Agaricomycetidae</taxon>
        <taxon>Boletales</taxon>
        <taxon>Paxilineae</taxon>
        <taxon>Paxillaceae</taxon>
        <taxon>Paxillus</taxon>
    </lineage>
</organism>
<evidence type="ECO:0000259" key="2">
    <source>
        <dbReference type="Pfam" id="PF10615"/>
    </source>
</evidence>
<dbReference type="PANTHER" id="PTHR37783:SF1">
    <property type="entry name" value="MEMBRANE PROTEIN, PUTATIVE (AFU_ORTHOLOGUE AFUA_1G04315)-RELATED"/>
    <property type="match status" value="1"/>
</dbReference>
<proteinExistence type="predicted"/>
<reference evidence="3 4" key="1">
    <citation type="submission" date="2014-06" db="EMBL/GenBank/DDBJ databases">
        <authorList>
            <consortium name="DOE Joint Genome Institute"/>
            <person name="Kuo A."/>
            <person name="Kohler A."/>
            <person name="Nagy L.G."/>
            <person name="Floudas D."/>
            <person name="Copeland A."/>
            <person name="Barry K.W."/>
            <person name="Cichocki N."/>
            <person name="Veneault-Fourrey C."/>
            <person name="LaButti K."/>
            <person name="Lindquist E.A."/>
            <person name="Lipzen A."/>
            <person name="Lundell T."/>
            <person name="Morin E."/>
            <person name="Murat C."/>
            <person name="Sun H."/>
            <person name="Tunlid A."/>
            <person name="Henrissat B."/>
            <person name="Grigoriev I.V."/>
            <person name="Hibbett D.S."/>
            <person name="Martin F."/>
            <person name="Nordberg H.P."/>
            <person name="Cantor M.N."/>
            <person name="Hua S.X."/>
        </authorList>
    </citation>
    <scope>NUCLEOTIDE SEQUENCE [LARGE SCALE GENOMIC DNA]</scope>
    <source>
        <strain evidence="3 4">ATCC 200175</strain>
    </source>
</reference>
<keyword evidence="1" id="KW-0472">Membrane</keyword>
<keyword evidence="1" id="KW-1133">Transmembrane helix</keyword>
<dbReference type="OrthoDB" id="5553410at2759"/>
<dbReference type="InterPro" id="IPR028110">
    <property type="entry name" value="TMEM254"/>
</dbReference>
<name>A0A0C9U294_PAXIN</name>
<reference evidence="4" key="2">
    <citation type="submission" date="2015-01" db="EMBL/GenBank/DDBJ databases">
        <title>Evolutionary Origins and Diversification of the Mycorrhizal Mutualists.</title>
        <authorList>
            <consortium name="DOE Joint Genome Institute"/>
            <consortium name="Mycorrhizal Genomics Consortium"/>
            <person name="Kohler A."/>
            <person name="Kuo A."/>
            <person name="Nagy L.G."/>
            <person name="Floudas D."/>
            <person name="Copeland A."/>
            <person name="Barry K.W."/>
            <person name="Cichocki N."/>
            <person name="Veneault-Fourrey C."/>
            <person name="LaButti K."/>
            <person name="Lindquist E.A."/>
            <person name="Lipzen A."/>
            <person name="Lundell T."/>
            <person name="Morin E."/>
            <person name="Murat C."/>
            <person name="Riley R."/>
            <person name="Ohm R."/>
            <person name="Sun H."/>
            <person name="Tunlid A."/>
            <person name="Henrissat B."/>
            <person name="Grigoriev I.V."/>
            <person name="Hibbett D.S."/>
            <person name="Martin F."/>
        </authorList>
    </citation>
    <scope>NUCLEOTIDE SEQUENCE [LARGE SCALE GENOMIC DNA]</scope>
    <source>
        <strain evidence="4">ATCC 200175</strain>
    </source>
</reference>
<sequence>MTDPVASKSAFLCMYMKNHPDTIVAYVKYFGKVAGNVVTAEMKSIDSQGMNLSYKLTNGDVSSVYVKFDPPLASYDQVKPRLLAMKADAQEGLGMLKTPVITSFRFPFSKIVSTYSGLGAFYVALSYLPTSISGVVFASARTVASAMGFQHSVIGAIQVGAVMHVFESLYTWYLCRRYVKSKFLTVAYVAATILIGVPIWSDLRKRVQEMRIESVMKAE</sequence>
<keyword evidence="1" id="KW-0812">Transmembrane</keyword>